<evidence type="ECO:0000256" key="1">
    <source>
        <dbReference type="SAM" id="MobiDB-lite"/>
    </source>
</evidence>
<feature type="compositionally biased region" description="Low complexity" evidence="1">
    <location>
        <begin position="404"/>
        <end position="415"/>
    </location>
</feature>
<dbReference type="EMBL" id="CALLCH030000015">
    <property type="protein sequence ID" value="CAI4216426.1"/>
    <property type="molecule type" value="Genomic_DNA"/>
</dbReference>
<evidence type="ECO:0000256" key="2">
    <source>
        <dbReference type="SAM" id="Phobius"/>
    </source>
</evidence>
<keyword evidence="2" id="KW-0812">Transmembrane</keyword>
<gene>
    <name evidence="3" type="ORF">PPNO1_LOCUS6081</name>
</gene>
<accession>A0A9P1H5Q3</accession>
<feature type="compositionally biased region" description="Low complexity" evidence="1">
    <location>
        <begin position="283"/>
        <end position="294"/>
    </location>
</feature>
<evidence type="ECO:0000313" key="4">
    <source>
        <dbReference type="Proteomes" id="UP000838763"/>
    </source>
</evidence>
<organism evidence="3 4">
    <name type="scientific">Parascedosporium putredinis</name>
    <dbReference type="NCBI Taxonomy" id="1442378"/>
    <lineage>
        <taxon>Eukaryota</taxon>
        <taxon>Fungi</taxon>
        <taxon>Dikarya</taxon>
        <taxon>Ascomycota</taxon>
        <taxon>Pezizomycotina</taxon>
        <taxon>Sordariomycetes</taxon>
        <taxon>Hypocreomycetidae</taxon>
        <taxon>Microascales</taxon>
        <taxon>Microascaceae</taxon>
        <taxon>Parascedosporium</taxon>
    </lineage>
</organism>
<evidence type="ECO:0008006" key="5">
    <source>
        <dbReference type="Google" id="ProtNLM"/>
    </source>
</evidence>
<protein>
    <recommendedName>
        <fullName evidence="5">Mid2 domain-containing protein</fullName>
    </recommendedName>
</protein>
<feature type="region of interest" description="Disordered" evidence="1">
    <location>
        <begin position="362"/>
        <end position="422"/>
    </location>
</feature>
<reference evidence="3" key="1">
    <citation type="submission" date="2022-11" db="EMBL/GenBank/DDBJ databases">
        <authorList>
            <person name="Scott C."/>
            <person name="Bruce N."/>
        </authorList>
    </citation>
    <scope>NUCLEOTIDE SEQUENCE</scope>
</reference>
<evidence type="ECO:0000313" key="3">
    <source>
        <dbReference type="EMBL" id="CAI4216426.1"/>
    </source>
</evidence>
<dbReference type="OrthoDB" id="4589222at2759"/>
<feature type="region of interest" description="Disordered" evidence="1">
    <location>
        <begin position="283"/>
        <end position="324"/>
    </location>
</feature>
<keyword evidence="2" id="KW-1133">Transmembrane helix</keyword>
<proteinExistence type="predicted"/>
<sequence length="473" mass="51185">MRLQLSLRLIATAAFGALMFPAIVHPWPTSDLTTELHDPSLIEDISFVLLEPWPASNGLEPQYGHQTLWLRKRECLENGSNYCFAEKERFCPDCGGCCSLGSDRVTVTSTKTVQTTMTHSEVEVVTVHVQVEATSTLNSLVTITITSDQGTQTEVTLRPGGNEELSLWGFRGAVEETRFRRPAAPPRDPVLPISPTESSQCTTLTSADAFELLRRQNDGGTSTSTVFVTTTVVARTTVKDRKTTTNFETTTITTTIFYTSTKVLGARETVFSTSTVTVSSRQPTTRTITSTSTSFYDPTDMPQTGILPTETPGLQPDTETRSRSRLSTGAIAGIGVGSGIAALAIGVLAFFLWRRSKNKKEPQGEFPPDFILAPAPAPIPSSSRHHRGSYISSTGGKSSRQSYGGTAAATGSPPGTRDHNRSISEATTHVPSAYSSVAHDMPYEQGERPQMRTIPHPSTSTVGRMTRFAELDG</sequence>
<name>A0A9P1H5Q3_9PEZI</name>
<feature type="compositionally biased region" description="Polar residues" evidence="1">
    <location>
        <begin position="390"/>
        <end position="403"/>
    </location>
</feature>
<keyword evidence="4" id="KW-1185">Reference proteome</keyword>
<dbReference type="Proteomes" id="UP000838763">
    <property type="component" value="Unassembled WGS sequence"/>
</dbReference>
<keyword evidence="2" id="KW-0472">Membrane</keyword>
<dbReference type="AlphaFoldDB" id="A0A9P1H5Q3"/>
<comment type="caution">
    <text evidence="3">The sequence shown here is derived from an EMBL/GenBank/DDBJ whole genome shotgun (WGS) entry which is preliminary data.</text>
</comment>
<dbReference type="CDD" id="cd12087">
    <property type="entry name" value="TM_EGFR-like"/>
    <property type="match status" value="1"/>
</dbReference>
<feature type="transmembrane region" description="Helical" evidence="2">
    <location>
        <begin position="330"/>
        <end position="353"/>
    </location>
</feature>